<sequence>MRLADIEGEYDGIFSLGELCLSSIQLERCGLRPFAGPLDWMSTPRLADVNRLVANRFQGFMDRDHLTYVQNASDKLFLVKENVYNAFSNHDFFVHRNTPELLEDHPAVKIKYDRRAARLLEKAETARKLLFVRCGGTMDEASGLQEVLSALVKSEYRVLLVNHTEVDTLTETDWPLERVCTVELPGHPDVIWGGNNAYWDRMLSGISFKESL</sequence>
<keyword evidence="2" id="KW-1185">Reference proteome</keyword>
<gene>
    <name evidence="1" type="ORF">KB449_13640</name>
</gene>
<evidence type="ECO:0000313" key="1">
    <source>
        <dbReference type="EMBL" id="MDI4646013.1"/>
    </source>
</evidence>
<accession>A0ABT6TI78</accession>
<comment type="caution">
    <text evidence="1">The sequence shown here is derived from an EMBL/GenBank/DDBJ whole genome shotgun (WGS) entry which is preliminary data.</text>
</comment>
<protein>
    <submittedName>
        <fullName evidence="1">DUF1796 family putative cysteine peptidase</fullName>
    </submittedName>
</protein>
<dbReference type="Proteomes" id="UP001161691">
    <property type="component" value="Unassembled WGS sequence"/>
</dbReference>
<evidence type="ECO:0000313" key="2">
    <source>
        <dbReference type="Proteomes" id="UP001161691"/>
    </source>
</evidence>
<dbReference type="EMBL" id="JAGRPV010000001">
    <property type="protein sequence ID" value="MDI4646013.1"/>
    <property type="molecule type" value="Genomic_DNA"/>
</dbReference>
<reference evidence="1" key="1">
    <citation type="submission" date="2023-04" db="EMBL/GenBank/DDBJ databases">
        <title>Comparative genomic analysis of Cohnella hashimotonis sp. nov., isolated from the International Space Station.</title>
        <authorList>
            <person name="Venkateswaran K."/>
            <person name="Simpson A."/>
        </authorList>
    </citation>
    <scope>NUCLEOTIDE SEQUENCE</scope>
    <source>
        <strain evidence="1">F6_2S_P_1</strain>
    </source>
</reference>
<dbReference type="RefSeq" id="WP_282908907.1">
    <property type="nucleotide sequence ID" value="NZ_JAGRPV010000001.1"/>
</dbReference>
<dbReference type="Pfam" id="PF08795">
    <property type="entry name" value="DUF1796"/>
    <property type="match status" value="1"/>
</dbReference>
<name>A0ABT6TI78_9BACL</name>
<dbReference type="InterPro" id="IPR014903">
    <property type="entry name" value="DUF1796"/>
</dbReference>
<organism evidence="1 2">
    <name type="scientific">Cohnella hashimotonis</name>
    <dbReference type="NCBI Taxonomy" id="2826895"/>
    <lineage>
        <taxon>Bacteria</taxon>
        <taxon>Bacillati</taxon>
        <taxon>Bacillota</taxon>
        <taxon>Bacilli</taxon>
        <taxon>Bacillales</taxon>
        <taxon>Paenibacillaceae</taxon>
        <taxon>Cohnella</taxon>
    </lineage>
</organism>
<proteinExistence type="predicted"/>